<reference evidence="9" key="1">
    <citation type="submission" date="2022-03" db="EMBL/GenBank/DDBJ databases">
        <authorList>
            <person name="Alioto T."/>
            <person name="Alioto T."/>
            <person name="Gomez Garrido J."/>
        </authorList>
    </citation>
    <scope>NUCLEOTIDE SEQUENCE</scope>
</reference>
<feature type="domain" description="MARVEL" evidence="8">
    <location>
        <begin position="253"/>
        <end position="446"/>
    </location>
</feature>
<evidence type="ECO:0000256" key="6">
    <source>
        <dbReference type="SAM" id="MobiDB-lite"/>
    </source>
</evidence>
<evidence type="ECO:0000256" key="2">
    <source>
        <dbReference type="ARBA" id="ARBA00022692"/>
    </source>
</evidence>
<evidence type="ECO:0000313" key="10">
    <source>
        <dbReference type="Proteomes" id="UP001295444"/>
    </source>
</evidence>
<dbReference type="GO" id="GO:0016020">
    <property type="term" value="C:membrane"/>
    <property type="evidence" value="ECO:0007669"/>
    <property type="project" value="UniProtKB-SubCell"/>
</dbReference>
<feature type="compositionally biased region" description="Basic and acidic residues" evidence="6">
    <location>
        <begin position="41"/>
        <end position="176"/>
    </location>
</feature>
<keyword evidence="10" id="KW-1185">Reference proteome</keyword>
<feature type="transmembrane region" description="Helical" evidence="7">
    <location>
        <begin position="421"/>
        <end position="446"/>
    </location>
</feature>
<evidence type="ECO:0000259" key="8">
    <source>
        <dbReference type="PROSITE" id="PS51225"/>
    </source>
</evidence>
<evidence type="ECO:0000256" key="5">
    <source>
        <dbReference type="PROSITE-ProRule" id="PRU00581"/>
    </source>
</evidence>
<evidence type="ECO:0000256" key="1">
    <source>
        <dbReference type="ARBA" id="ARBA00004141"/>
    </source>
</evidence>
<proteinExistence type="predicted"/>
<protein>
    <submittedName>
        <fullName evidence="9">MARVEL domain-containing 3 isoform X2</fullName>
    </submittedName>
</protein>
<evidence type="ECO:0000256" key="7">
    <source>
        <dbReference type="SAM" id="Phobius"/>
    </source>
</evidence>
<dbReference type="PANTHER" id="PTHR34609:SF17">
    <property type="entry name" value="GEO08273P1-RELATED"/>
    <property type="match status" value="1"/>
</dbReference>
<feature type="region of interest" description="Disordered" evidence="6">
    <location>
        <begin position="1"/>
        <end position="189"/>
    </location>
</feature>
<organism evidence="9 10">
    <name type="scientific">Pelobates cultripes</name>
    <name type="common">Western spadefoot toad</name>
    <dbReference type="NCBI Taxonomy" id="61616"/>
    <lineage>
        <taxon>Eukaryota</taxon>
        <taxon>Metazoa</taxon>
        <taxon>Chordata</taxon>
        <taxon>Craniata</taxon>
        <taxon>Vertebrata</taxon>
        <taxon>Euteleostomi</taxon>
        <taxon>Amphibia</taxon>
        <taxon>Batrachia</taxon>
        <taxon>Anura</taxon>
        <taxon>Pelobatoidea</taxon>
        <taxon>Pelobatidae</taxon>
        <taxon>Pelobates</taxon>
    </lineage>
</organism>
<gene>
    <name evidence="9" type="ORF">PECUL_23A034547</name>
</gene>
<keyword evidence="2 5" id="KW-0812">Transmembrane</keyword>
<comment type="subcellular location">
    <subcellularLocation>
        <location evidence="1">Membrane</location>
        <topology evidence="1">Multi-pass membrane protein</topology>
    </subcellularLocation>
</comment>
<dbReference type="EMBL" id="OW240923">
    <property type="protein sequence ID" value="CAH2324029.1"/>
    <property type="molecule type" value="Genomic_DNA"/>
</dbReference>
<keyword evidence="3 7" id="KW-1133">Transmembrane helix</keyword>
<evidence type="ECO:0000256" key="4">
    <source>
        <dbReference type="ARBA" id="ARBA00023136"/>
    </source>
</evidence>
<evidence type="ECO:0000256" key="3">
    <source>
        <dbReference type="ARBA" id="ARBA00022989"/>
    </source>
</evidence>
<dbReference type="InterPro" id="IPR008253">
    <property type="entry name" value="Marvel"/>
</dbReference>
<dbReference type="AlphaFoldDB" id="A0AAD1TGG7"/>
<sequence length="461" mass="53576">MGESVPHQPDGERVSRQHRSQQKGDQRGARDNPKSQNGNGQEKDYRHSKGYNERPDRKSSQERGQHRQRERDKYHEERSERGHHDEIGSWHHDRERYYEERATNRDKSERRPNQYEKSEHYHKEREHGKSQQEKTPNRYDVRHNSHMDSESSWKQDERSNNRYKERERPQKDRESYRNQGDNNQENYRERDWHHRDYLYSIDQTQRHPMDVSDKEPYFKAERSFAPNGSQINDVEYYDTESDGGILNCHKCRYLCTGRAFCQMVEALLNMLILICCSVSYNSTGGFTGITNLGGIYYYQFGGAYSGFSGADGEKAQQLDVQFYQLKLPTVTASMAFGGALMAFSCLLLLLGVLRVPWRLPVLLLVECVLDIAIAVGYIPALYFYITKLQQAYDSQVCKDRESLYSSKGYQGFTCSLHGADIAAALFACMAIIAFILSAVLAVKGFIRVRRIKKKPQTSLDF</sequence>
<dbReference type="Proteomes" id="UP001295444">
    <property type="component" value="Chromosome 12"/>
</dbReference>
<dbReference type="PROSITE" id="PS51225">
    <property type="entry name" value="MARVEL"/>
    <property type="match status" value="1"/>
</dbReference>
<feature type="transmembrane region" description="Helical" evidence="7">
    <location>
        <begin position="360"/>
        <end position="385"/>
    </location>
</feature>
<accession>A0AAD1TGG7</accession>
<feature type="transmembrane region" description="Helical" evidence="7">
    <location>
        <begin position="334"/>
        <end position="353"/>
    </location>
</feature>
<feature type="compositionally biased region" description="Basic and acidic residues" evidence="6">
    <location>
        <begin position="22"/>
        <end position="33"/>
    </location>
</feature>
<evidence type="ECO:0000313" key="9">
    <source>
        <dbReference type="EMBL" id="CAH2324029.1"/>
    </source>
</evidence>
<dbReference type="InterPro" id="IPR053077">
    <property type="entry name" value="MARVEL_domain_protein_3"/>
</dbReference>
<keyword evidence="4 5" id="KW-0472">Membrane</keyword>
<name>A0AAD1TGG7_PELCU</name>
<dbReference type="PANTHER" id="PTHR34609">
    <property type="entry name" value="GEO08273P1-RELATED"/>
    <property type="match status" value="1"/>
</dbReference>